<feature type="domain" description="FAD/NAD(P)-binding" evidence="6">
    <location>
        <begin position="3"/>
        <end position="348"/>
    </location>
</feature>
<keyword evidence="4" id="KW-0274">FAD</keyword>
<dbReference type="EMBL" id="JMQP01000002">
    <property type="protein sequence ID" value="KIS34585.1"/>
    <property type="molecule type" value="Genomic_DNA"/>
</dbReference>
<name>A0A0D0IH46_HAEIF</name>
<reference evidence="7 9" key="1">
    <citation type="submission" date="2014-05" db="EMBL/GenBank/DDBJ databases">
        <title>Methylome analysis of the phasevarions of Haemophilus influenzae.</title>
        <authorList>
            <person name="Atack J.M."/>
            <person name="Fox K.L."/>
            <person name="Power P.M."/>
            <person name="Clark T."/>
            <person name="Jurcisek J."/>
            <person name="Korlach J."/>
            <person name="Bakaletz L.O."/>
            <person name="Jennings M.P."/>
        </authorList>
    </citation>
    <scope>NUCLEOTIDE SEQUENCE [LARGE SCALE GENOMIC DNA]</scope>
    <source>
        <strain evidence="7 9">1209</strain>
    </source>
</reference>
<dbReference type="InterPro" id="IPR023753">
    <property type="entry name" value="FAD/NAD-binding_dom"/>
</dbReference>
<evidence type="ECO:0000256" key="1">
    <source>
        <dbReference type="ARBA" id="ARBA00001974"/>
    </source>
</evidence>
<dbReference type="Proteomes" id="UP000050700">
    <property type="component" value="Unassembled WGS sequence"/>
</dbReference>
<dbReference type="GO" id="GO:0019646">
    <property type="term" value="P:aerobic electron transport chain"/>
    <property type="evidence" value="ECO:0007669"/>
    <property type="project" value="TreeGrafter"/>
</dbReference>
<dbReference type="AlphaFoldDB" id="A0A0D0IH46"/>
<comment type="similarity">
    <text evidence="2">Belongs to the NADH dehydrogenase family.</text>
</comment>
<evidence type="ECO:0000256" key="5">
    <source>
        <dbReference type="ARBA" id="ARBA00023002"/>
    </source>
</evidence>
<evidence type="ECO:0000313" key="9">
    <source>
        <dbReference type="Proteomes" id="UP000050700"/>
    </source>
</evidence>
<comment type="cofactor">
    <cofactor evidence="1">
        <name>FAD</name>
        <dbReference type="ChEBI" id="CHEBI:57692"/>
    </cofactor>
</comment>
<proteinExistence type="inferred from homology"/>
<dbReference type="SUPFAM" id="SSF51905">
    <property type="entry name" value="FAD/NAD(P)-binding domain"/>
    <property type="match status" value="1"/>
</dbReference>
<dbReference type="PANTHER" id="PTHR42913:SF3">
    <property type="entry name" value="64 KDA MITOCHONDRIAL NADH DEHYDROGENASE (EUROFUNG)"/>
    <property type="match status" value="1"/>
</dbReference>
<evidence type="ECO:0000313" key="8">
    <source>
        <dbReference type="EMBL" id="PRM18315.1"/>
    </source>
</evidence>
<dbReference type="RefSeq" id="WP_005655515.1">
    <property type="nucleotide sequence ID" value="NZ_AP018771.1"/>
</dbReference>
<accession>A0A0D0IH46</accession>
<dbReference type="PANTHER" id="PTHR42913">
    <property type="entry name" value="APOPTOSIS-INDUCING FACTOR 1"/>
    <property type="match status" value="1"/>
</dbReference>
<dbReference type="Proteomes" id="UP000238866">
    <property type="component" value="Unassembled WGS sequence"/>
</dbReference>
<dbReference type="PATRIC" id="fig|727.559.peg.1532"/>
<dbReference type="GO" id="GO:0003955">
    <property type="term" value="F:NAD(P)H dehydrogenase (quinone) activity"/>
    <property type="evidence" value="ECO:0007669"/>
    <property type="project" value="TreeGrafter"/>
</dbReference>
<dbReference type="EMBL" id="MZLD01000052">
    <property type="protein sequence ID" value="PRM18315.1"/>
    <property type="molecule type" value="Genomic_DNA"/>
</dbReference>
<evidence type="ECO:0000256" key="4">
    <source>
        <dbReference type="ARBA" id="ARBA00022827"/>
    </source>
</evidence>
<evidence type="ECO:0000313" key="7">
    <source>
        <dbReference type="EMBL" id="KIS34585.1"/>
    </source>
</evidence>
<gene>
    <name evidence="7" type="primary">ndh</name>
    <name evidence="8" type="ORF">BVZ99_01194</name>
    <name evidence="7" type="ORF">NTHI1209_00185</name>
</gene>
<protein>
    <submittedName>
        <fullName evidence="7">NADH dehydrogenase</fullName>
        <ecNumber evidence="7">1.6.99.3</ecNumber>
    </submittedName>
</protein>
<keyword evidence="5 7" id="KW-0560">Oxidoreductase</keyword>
<evidence type="ECO:0000256" key="3">
    <source>
        <dbReference type="ARBA" id="ARBA00022630"/>
    </source>
</evidence>
<evidence type="ECO:0000313" key="10">
    <source>
        <dbReference type="Proteomes" id="UP000238866"/>
    </source>
</evidence>
<reference evidence="8 10" key="2">
    <citation type="submission" date="2017-02" db="EMBL/GenBank/DDBJ databases">
        <title>Haemophilus influenzae in COPD genome sequencing project.</title>
        <authorList>
            <person name="Murphy T.F."/>
            <person name="Kong Y."/>
            <person name="Nadendla S."/>
            <person name="Tettelin H."/>
            <person name="Pettigrew M."/>
        </authorList>
    </citation>
    <scope>NUCLEOTIDE SEQUENCE [LARGE SCALE GENOMIC DNA]</scope>
    <source>
        <strain evidence="8 10">13P36H1</strain>
    </source>
</reference>
<organism evidence="7 9">
    <name type="scientific">Haemophilus influenzae</name>
    <dbReference type="NCBI Taxonomy" id="727"/>
    <lineage>
        <taxon>Bacteria</taxon>
        <taxon>Pseudomonadati</taxon>
        <taxon>Pseudomonadota</taxon>
        <taxon>Gammaproteobacteria</taxon>
        <taxon>Pasteurellales</taxon>
        <taxon>Pasteurellaceae</taxon>
        <taxon>Haemophilus</taxon>
    </lineage>
</organism>
<dbReference type="Gene3D" id="3.50.50.100">
    <property type="match status" value="1"/>
</dbReference>
<dbReference type="InterPro" id="IPR051169">
    <property type="entry name" value="NADH-Q_oxidoreductase"/>
</dbReference>
<evidence type="ECO:0000259" key="6">
    <source>
        <dbReference type="Pfam" id="PF07992"/>
    </source>
</evidence>
<dbReference type="InterPro" id="IPR036188">
    <property type="entry name" value="FAD/NAD-bd_sf"/>
</dbReference>
<comment type="caution">
    <text evidence="7">The sequence shown here is derived from an EMBL/GenBank/DDBJ whole genome shotgun (WGS) entry which is preliminary data.</text>
</comment>
<evidence type="ECO:0000256" key="2">
    <source>
        <dbReference type="ARBA" id="ARBA00005272"/>
    </source>
</evidence>
<dbReference type="EC" id="1.6.99.3" evidence="7"/>
<sequence>MKNVVIVGGGAGGIELATFLGNKLGRQKQAKVTLVDRNATHLWKPLLHEIATGVMDDGIDSLSYRAHGKNHFFSFEQGSIIRINREQKYVELAPVYGQEGDMLVIARRIPYDYLVIAIGSKSNDFNTKGVADNCIFLDSSKQALRFQHKLLELFLKFSENRALDDIGEEEFKQKLVDENKVNIAIVGGGATGVELTAELYHAAEDLSSYGYGKIDSSCLQVTLVEAGTRLLPALPENLSAAVLDELKEMGANVQLNTMITEAQPNTLITKDGREIKADLIVWAAGVRVSTVTQQFDGLEINRINQLVVKDTLQTTVDDSIFAIGDCAAFIQSNGKLVPPRAQAAHQMAKACAKNIFALFENKPLKSFKYNDKGTLVSLSNFTALGSLTNKFGKNPLTVQGKFAQFAYVSLYRMHQHALHGCIKIGLIILVDKLNRYLKPRLKLH</sequence>
<dbReference type="Pfam" id="PF07992">
    <property type="entry name" value="Pyr_redox_2"/>
    <property type="match status" value="1"/>
</dbReference>
<dbReference type="PRINTS" id="PR00411">
    <property type="entry name" value="PNDRDTASEI"/>
</dbReference>
<keyword evidence="3" id="KW-0285">Flavoprotein</keyword>
<dbReference type="PRINTS" id="PR00368">
    <property type="entry name" value="FADPNR"/>
</dbReference>